<dbReference type="EMBL" id="FOSR01000025">
    <property type="protein sequence ID" value="SFL29210.1"/>
    <property type="molecule type" value="Genomic_DNA"/>
</dbReference>
<feature type="transmembrane region" description="Helical" evidence="1">
    <location>
        <begin position="143"/>
        <end position="163"/>
    </location>
</feature>
<feature type="transmembrane region" description="Helical" evidence="1">
    <location>
        <begin position="38"/>
        <end position="59"/>
    </location>
</feature>
<keyword evidence="1" id="KW-1133">Transmembrane helix</keyword>
<feature type="transmembrane region" description="Helical" evidence="1">
    <location>
        <begin position="6"/>
        <end position="26"/>
    </location>
</feature>
<dbReference type="Proteomes" id="UP000198725">
    <property type="component" value="Unassembled WGS sequence"/>
</dbReference>
<dbReference type="RefSeq" id="WP_092705306.1">
    <property type="nucleotide sequence ID" value="NZ_FOSR01000025.1"/>
</dbReference>
<keyword evidence="1" id="KW-0472">Membrane</keyword>
<dbReference type="GO" id="GO:0004175">
    <property type="term" value="F:endopeptidase activity"/>
    <property type="evidence" value="ECO:0007669"/>
    <property type="project" value="UniProtKB-ARBA"/>
</dbReference>
<gene>
    <name evidence="3" type="ORF">SAMN05192579_12526</name>
</gene>
<dbReference type="GO" id="GO:0080120">
    <property type="term" value="P:CAAX-box protein maturation"/>
    <property type="evidence" value="ECO:0007669"/>
    <property type="project" value="UniProtKB-ARBA"/>
</dbReference>
<reference evidence="4" key="1">
    <citation type="submission" date="2016-10" db="EMBL/GenBank/DDBJ databases">
        <authorList>
            <person name="Varghese N."/>
            <person name="Submissions S."/>
        </authorList>
    </citation>
    <scope>NUCLEOTIDE SEQUENCE [LARGE SCALE GENOMIC DNA]</scope>
    <source>
        <strain evidence="4">MO64</strain>
    </source>
</reference>
<organism evidence="3 4">
    <name type="scientific">Rhodanobacter glycinis</name>
    <dbReference type="NCBI Taxonomy" id="582702"/>
    <lineage>
        <taxon>Bacteria</taxon>
        <taxon>Pseudomonadati</taxon>
        <taxon>Pseudomonadota</taxon>
        <taxon>Gammaproteobacteria</taxon>
        <taxon>Lysobacterales</taxon>
        <taxon>Rhodanobacteraceae</taxon>
        <taxon>Rhodanobacter</taxon>
    </lineage>
</organism>
<dbReference type="Pfam" id="PF02517">
    <property type="entry name" value="Rce1-like"/>
    <property type="match status" value="1"/>
</dbReference>
<dbReference type="GO" id="GO:0006508">
    <property type="term" value="P:proteolysis"/>
    <property type="evidence" value="ECO:0007669"/>
    <property type="project" value="UniProtKB-KW"/>
</dbReference>
<name>A0A1I4GI74_9GAMM</name>
<evidence type="ECO:0000313" key="4">
    <source>
        <dbReference type="Proteomes" id="UP000198725"/>
    </source>
</evidence>
<dbReference type="AlphaFoldDB" id="A0A1I4GI74"/>
<keyword evidence="3" id="KW-0378">Hydrolase</keyword>
<keyword evidence="4" id="KW-1185">Reference proteome</keyword>
<feature type="transmembrane region" description="Helical" evidence="1">
    <location>
        <begin position="71"/>
        <end position="97"/>
    </location>
</feature>
<keyword evidence="1" id="KW-0812">Transmembrane</keyword>
<proteinExistence type="predicted"/>
<evidence type="ECO:0000313" key="3">
    <source>
        <dbReference type="EMBL" id="SFL29210.1"/>
    </source>
</evidence>
<feature type="domain" description="CAAX prenyl protease 2/Lysostaphin resistance protein A-like" evidence="2">
    <location>
        <begin position="118"/>
        <end position="203"/>
    </location>
</feature>
<protein>
    <submittedName>
        <fullName evidence="3">CAAX protease self-immunity</fullName>
    </submittedName>
</protein>
<keyword evidence="3" id="KW-0645">Protease</keyword>
<sequence length="226" mass="24059">MVAMLSVGLAVSLGGPLLIVVATKMLSLNSFSTPGRLVYWLLAAATLVIAAYGGGSWLGHIGIKPFGWFDLASTVVAIIAMLVGAIALQILVTKLGFKDKEGSKLQQKIYSLSVQRRLFIVVTAAVAEEILYRGYAIGMGQDVWGSLTIAFVVSLVVFVAAHFTHGAKALATVFWISLVMSFLFVYTGNLFTCIIAHFTIDAFGTLFAPWAAARHRAQAALSASEG</sequence>
<accession>A0A1I4GI74</accession>
<evidence type="ECO:0000256" key="1">
    <source>
        <dbReference type="SAM" id="Phobius"/>
    </source>
</evidence>
<evidence type="ECO:0000259" key="2">
    <source>
        <dbReference type="Pfam" id="PF02517"/>
    </source>
</evidence>
<dbReference type="InterPro" id="IPR003675">
    <property type="entry name" value="Rce1/LyrA-like_dom"/>
</dbReference>